<protein>
    <submittedName>
        <fullName evidence="2">IS200/IS605 family transposase</fullName>
    </submittedName>
</protein>
<dbReference type="InterPro" id="IPR002686">
    <property type="entry name" value="Transposase_17"/>
</dbReference>
<proteinExistence type="predicted"/>
<reference evidence="3" key="1">
    <citation type="submission" date="2016-09" db="EMBL/GenBank/DDBJ databases">
        <title>Acidihalobacter prosperus F5.</title>
        <authorList>
            <person name="Khaleque H.N."/>
            <person name="Ramsay J.P."/>
            <person name="Kaksonen A.H."/>
            <person name="Boxall N.J."/>
            <person name="Watkin E.L.J."/>
        </authorList>
    </citation>
    <scope>NUCLEOTIDE SEQUENCE [LARGE SCALE GENOMIC DNA]</scope>
    <source>
        <strain evidence="3">F5</strain>
    </source>
</reference>
<dbReference type="EMBL" id="CP017415">
    <property type="protein sequence ID" value="AOU97830.1"/>
    <property type="molecule type" value="Genomic_DNA"/>
</dbReference>
<dbReference type="NCBIfam" id="NF033573">
    <property type="entry name" value="transpos_IS200"/>
    <property type="match status" value="1"/>
</dbReference>
<dbReference type="KEGG" id="aprs:BI364_07500"/>
<keyword evidence="3" id="KW-1185">Reference proteome</keyword>
<dbReference type="SUPFAM" id="SSF143422">
    <property type="entry name" value="Transposase IS200-like"/>
    <property type="match status" value="1"/>
</dbReference>
<dbReference type="GO" id="GO:0004803">
    <property type="term" value="F:transposase activity"/>
    <property type="evidence" value="ECO:0007669"/>
    <property type="project" value="InterPro"/>
</dbReference>
<dbReference type="Gene3D" id="3.30.70.1290">
    <property type="entry name" value="Transposase IS200-like"/>
    <property type="match status" value="1"/>
</dbReference>
<evidence type="ECO:0000313" key="3">
    <source>
        <dbReference type="Proteomes" id="UP000095401"/>
    </source>
</evidence>
<dbReference type="Proteomes" id="UP000095401">
    <property type="component" value="Chromosome"/>
</dbReference>
<dbReference type="PANTHER" id="PTHR33360">
    <property type="entry name" value="TRANSPOSASE FOR INSERTION SEQUENCE ELEMENT IS200"/>
    <property type="match status" value="1"/>
</dbReference>
<sequence>MHYRSNNNVVFACQYHVIFCPKYRRKVLVGEVEQRLKAIAREVAAEMDVEIIEMETDVDHIHLLVSVDPQWGIARFVKTIKGRSSRILRSEFAHLRSRLPTLWSNSYFVSTVGGAPLAVIKQYIENQQTSERPKERGKWARYLESMS</sequence>
<dbReference type="SMART" id="SM01321">
    <property type="entry name" value="Y1_Tnp"/>
    <property type="match status" value="1"/>
</dbReference>
<dbReference type="RefSeq" id="WP_070078208.1">
    <property type="nucleotide sequence ID" value="NZ_CP017415.1"/>
</dbReference>
<organism evidence="2 3">
    <name type="scientific">Acidihalobacter yilgarnensis</name>
    <dbReference type="NCBI Taxonomy" id="2819280"/>
    <lineage>
        <taxon>Bacteria</taxon>
        <taxon>Pseudomonadati</taxon>
        <taxon>Pseudomonadota</taxon>
        <taxon>Gammaproteobacteria</taxon>
        <taxon>Chromatiales</taxon>
        <taxon>Ectothiorhodospiraceae</taxon>
        <taxon>Acidihalobacter</taxon>
    </lineage>
</organism>
<dbReference type="GO" id="GO:0006313">
    <property type="term" value="P:DNA transposition"/>
    <property type="evidence" value="ECO:0007669"/>
    <property type="project" value="InterPro"/>
</dbReference>
<dbReference type="AlphaFoldDB" id="A0A1D8IMY7"/>
<evidence type="ECO:0000313" key="2">
    <source>
        <dbReference type="EMBL" id="AOU97830.1"/>
    </source>
</evidence>
<accession>A0A1D8IMY7</accession>
<feature type="domain" description="Transposase IS200-like" evidence="1">
    <location>
        <begin position="10"/>
        <end position="127"/>
    </location>
</feature>
<dbReference type="GO" id="GO:0003677">
    <property type="term" value="F:DNA binding"/>
    <property type="evidence" value="ECO:0007669"/>
    <property type="project" value="InterPro"/>
</dbReference>
<dbReference type="InterPro" id="IPR036515">
    <property type="entry name" value="Transposase_17_sf"/>
</dbReference>
<name>A0A1D8IMY7_9GAMM</name>
<dbReference type="Pfam" id="PF01797">
    <property type="entry name" value="Y1_Tnp"/>
    <property type="match status" value="1"/>
</dbReference>
<dbReference type="PANTHER" id="PTHR33360:SF2">
    <property type="entry name" value="TRANSPOSASE FOR INSERTION SEQUENCE ELEMENT IS200"/>
    <property type="match status" value="1"/>
</dbReference>
<gene>
    <name evidence="2" type="ORF">BI364_07500</name>
</gene>
<evidence type="ECO:0000259" key="1">
    <source>
        <dbReference type="SMART" id="SM01321"/>
    </source>
</evidence>